<organism evidence="1 2">
    <name type="scientific">Lactuca virosa</name>
    <dbReference type="NCBI Taxonomy" id="75947"/>
    <lineage>
        <taxon>Eukaryota</taxon>
        <taxon>Viridiplantae</taxon>
        <taxon>Streptophyta</taxon>
        <taxon>Embryophyta</taxon>
        <taxon>Tracheophyta</taxon>
        <taxon>Spermatophyta</taxon>
        <taxon>Magnoliopsida</taxon>
        <taxon>eudicotyledons</taxon>
        <taxon>Gunneridae</taxon>
        <taxon>Pentapetalae</taxon>
        <taxon>asterids</taxon>
        <taxon>campanulids</taxon>
        <taxon>Asterales</taxon>
        <taxon>Asteraceae</taxon>
        <taxon>Cichorioideae</taxon>
        <taxon>Cichorieae</taxon>
        <taxon>Lactucinae</taxon>
        <taxon>Lactuca</taxon>
    </lineage>
</organism>
<protein>
    <submittedName>
        <fullName evidence="1">Uncharacterized protein</fullName>
    </submittedName>
</protein>
<comment type="caution">
    <text evidence="1">The sequence shown here is derived from an EMBL/GenBank/DDBJ whole genome shotgun (WGS) entry which is preliminary data.</text>
</comment>
<dbReference type="EMBL" id="CAKMRJ010005523">
    <property type="protein sequence ID" value="CAH1443993.1"/>
    <property type="molecule type" value="Genomic_DNA"/>
</dbReference>
<accession>A0AAU9P167</accession>
<gene>
    <name evidence="1" type="ORF">LVIROSA_LOCUS29863</name>
</gene>
<dbReference type="Proteomes" id="UP001157418">
    <property type="component" value="Unassembled WGS sequence"/>
</dbReference>
<evidence type="ECO:0000313" key="2">
    <source>
        <dbReference type="Proteomes" id="UP001157418"/>
    </source>
</evidence>
<sequence>MIETIKNFRKKVLKARDDPIYIRVISSLPEWIQGATLAPYHYLEIGLAKAKKDIEQSRPTEDKDLPFEEILHQNRINSLRRISEKIIEIISGSKKKV</sequence>
<keyword evidence="2" id="KW-1185">Reference proteome</keyword>
<name>A0AAU9P167_9ASTR</name>
<evidence type="ECO:0000313" key="1">
    <source>
        <dbReference type="EMBL" id="CAH1443993.1"/>
    </source>
</evidence>
<reference evidence="1 2" key="1">
    <citation type="submission" date="2022-01" db="EMBL/GenBank/DDBJ databases">
        <authorList>
            <person name="Xiong W."/>
            <person name="Schranz E."/>
        </authorList>
    </citation>
    <scope>NUCLEOTIDE SEQUENCE [LARGE SCALE GENOMIC DNA]</scope>
</reference>
<dbReference type="AlphaFoldDB" id="A0AAU9P167"/>
<proteinExistence type="predicted"/>